<dbReference type="InterPro" id="IPR011032">
    <property type="entry name" value="GroES-like_sf"/>
</dbReference>
<dbReference type="GO" id="GO:0008270">
    <property type="term" value="F:zinc ion binding"/>
    <property type="evidence" value="ECO:0007669"/>
    <property type="project" value="InterPro"/>
</dbReference>
<dbReference type="SUPFAM" id="SSF50129">
    <property type="entry name" value="GroES-like"/>
    <property type="match status" value="1"/>
</dbReference>
<keyword evidence="1" id="KW-0560">Oxidoreductase</keyword>
<protein>
    <submittedName>
        <fullName evidence="3">Similar to NADPH:quinone reductase Zn-dependent oxidoreductase</fullName>
    </submittedName>
</protein>
<dbReference type="GeneID" id="13290186"/>
<evidence type="ECO:0000259" key="2">
    <source>
        <dbReference type="SMART" id="SM00829"/>
    </source>
</evidence>
<dbReference type="eggNOG" id="KOG1198">
    <property type="taxonomic scope" value="Eukaryota"/>
</dbReference>
<dbReference type="RefSeq" id="XP_003839880.1">
    <property type="nucleotide sequence ID" value="XM_003839832.1"/>
</dbReference>
<evidence type="ECO:0000313" key="4">
    <source>
        <dbReference type="Proteomes" id="UP000002668"/>
    </source>
</evidence>
<evidence type="ECO:0000256" key="1">
    <source>
        <dbReference type="ARBA" id="ARBA00023002"/>
    </source>
</evidence>
<dbReference type="PROSITE" id="PS01162">
    <property type="entry name" value="QOR_ZETA_CRYSTAL"/>
    <property type="match status" value="1"/>
</dbReference>
<dbReference type="FunCoup" id="E4ZYW6">
    <property type="interactions" value="183"/>
</dbReference>
<evidence type="ECO:0000313" key="3">
    <source>
        <dbReference type="EMBL" id="CBX96401.1"/>
    </source>
</evidence>
<dbReference type="InterPro" id="IPR050700">
    <property type="entry name" value="YIM1/Zinc_Alcohol_DH_Fams"/>
</dbReference>
<dbReference type="Gene3D" id="3.40.50.720">
    <property type="entry name" value="NAD(P)-binding Rossmann-like Domain"/>
    <property type="match status" value="1"/>
</dbReference>
<dbReference type="CDD" id="cd08267">
    <property type="entry name" value="MDR1"/>
    <property type="match status" value="1"/>
</dbReference>
<dbReference type="VEuPathDB" id="FungiDB:LEMA_P106660.1"/>
<dbReference type="Pfam" id="PF13602">
    <property type="entry name" value="ADH_zinc_N_2"/>
    <property type="match status" value="1"/>
</dbReference>
<reference evidence="4" key="1">
    <citation type="journal article" date="2011" name="Nat. Commun.">
        <title>Effector diversification within compartments of the Leptosphaeria maculans genome affected by Repeat-Induced Point mutations.</title>
        <authorList>
            <person name="Rouxel T."/>
            <person name="Grandaubert J."/>
            <person name="Hane J.K."/>
            <person name="Hoede C."/>
            <person name="van de Wouw A.P."/>
            <person name="Couloux A."/>
            <person name="Dominguez V."/>
            <person name="Anthouard V."/>
            <person name="Bally P."/>
            <person name="Bourras S."/>
            <person name="Cozijnsen A.J."/>
            <person name="Ciuffetti L.M."/>
            <person name="Degrave A."/>
            <person name="Dilmaghani A."/>
            <person name="Duret L."/>
            <person name="Fudal I."/>
            <person name="Goodwin S.B."/>
            <person name="Gout L."/>
            <person name="Glaser N."/>
            <person name="Linglin J."/>
            <person name="Kema G.H.J."/>
            <person name="Lapalu N."/>
            <person name="Lawrence C.B."/>
            <person name="May K."/>
            <person name="Meyer M."/>
            <person name="Ollivier B."/>
            <person name="Poulain J."/>
            <person name="Schoch C.L."/>
            <person name="Simon A."/>
            <person name="Spatafora J.W."/>
            <person name="Stachowiak A."/>
            <person name="Turgeon B.G."/>
            <person name="Tyler B.M."/>
            <person name="Vincent D."/>
            <person name="Weissenbach J."/>
            <person name="Amselem J."/>
            <person name="Quesneville H."/>
            <person name="Oliver R.P."/>
            <person name="Wincker P."/>
            <person name="Balesdent M.-H."/>
            <person name="Howlett B.J."/>
        </authorList>
    </citation>
    <scope>NUCLEOTIDE SEQUENCE [LARGE SCALE GENOMIC DNA]</scope>
    <source>
        <strain evidence="4">JN3 / isolate v23.1.3 / race Av1-4-5-6-7-8</strain>
    </source>
</reference>
<accession>E4ZYW6</accession>
<feature type="domain" description="Enoyl reductase (ER)" evidence="2">
    <location>
        <begin position="32"/>
        <end position="350"/>
    </location>
</feature>
<name>E4ZYW6_LEPMJ</name>
<dbReference type="AlphaFoldDB" id="E4ZYW6"/>
<dbReference type="GO" id="GO:0016491">
    <property type="term" value="F:oxidoreductase activity"/>
    <property type="evidence" value="ECO:0007669"/>
    <property type="project" value="UniProtKB-KW"/>
</dbReference>
<gene>
    <name evidence="3" type="ORF">LEMA_P106660.1</name>
</gene>
<keyword evidence="4" id="KW-1185">Reference proteome</keyword>
<dbReference type="InterPro" id="IPR020843">
    <property type="entry name" value="ER"/>
</dbReference>
<dbReference type="Gene3D" id="3.90.180.10">
    <property type="entry name" value="Medium-chain alcohol dehydrogenases, catalytic domain"/>
    <property type="match status" value="1"/>
</dbReference>
<dbReference type="SMART" id="SM00829">
    <property type="entry name" value="PKS_ER"/>
    <property type="match status" value="1"/>
</dbReference>
<dbReference type="EMBL" id="FP929129">
    <property type="protein sequence ID" value="CBX96401.1"/>
    <property type="molecule type" value="Genomic_DNA"/>
</dbReference>
<organism evidence="4">
    <name type="scientific">Leptosphaeria maculans (strain JN3 / isolate v23.1.3 / race Av1-4-5-6-7-8)</name>
    <name type="common">Blackleg fungus</name>
    <name type="synonym">Phoma lingam</name>
    <dbReference type="NCBI Taxonomy" id="985895"/>
    <lineage>
        <taxon>Eukaryota</taxon>
        <taxon>Fungi</taxon>
        <taxon>Dikarya</taxon>
        <taxon>Ascomycota</taxon>
        <taxon>Pezizomycotina</taxon>
        <taxon>Dothideomycetes</taxon>
        <taxon>Pleosporomycetidae</taxon>
        <taxon>Pleosporales</taxon>
        <taxon>Pleosporineae</taxon>
        <taxon>Leptosphaeriaceae</taxon>
        <taxon>Plenodomus</taxon>
        <taxon>Plenodomus lingam/Leptosphaeria maculans species complex</taxon>
    </lineage>
</organism>
<dbReference type="Pfam" id="PF08240">
    <property type="entry name" value="ADH_N"/>
    <property type="match status" value="1"/>
</dbReference>
<dbReference type="InterPro" id="IPR036291">
    <property type="entry name" value="NAD(P)-bd_dom_sf"/>
</dbReference>
<dbReference type="InParanoid" id="E4ZYW6"/>
<proteinExistence type="predicted"/>
<dbReference type="STRING" id="985895.E4ZYW6"/>
<dbReference type="PANTHER" id="PTHR11695:SF294">
    <property type="entry name" value="RETICULON-4-INTERACTING PROTEIN 1, MITOCHONDRIAL"/>
    <property type="match status" value="1"/>
</dbReference>
<dbReference type="OMA" id="LVTYQCL"/>
<sequence>MSTQNPATTTTTTTTTIPQTMKAWQWTICPTTLEAALHLNTSTPLPTSARALAPGESLIRIHFATLNPIDYKIAELPIVGRLALPKPATPGLDFSGEVVDVGPDSSVEIGQRVFGKLEPKQQFGTLGEYVVGSREGTVPMPKGVSMVDAATLGVCGLVTYQSLVPRVKAGDRVLINGGSGGTGTFAIQIAKALGCWVTTTCSGANVQLCRDLGADEVVDYRKEDISSVLGRKEYKFDLTLDNVGLPLDLYWNSPDFTKPGAKYTQIGSQVSVPFLYDLAFRFLVPAWLGGGQRPFTFGLASTNREDLANLGGFIRTGEVKPVIGEVMEFGEVKRGYEKLRTGRSKGKIVVRVYGGERHV</sequence>
<dbReference type="Proteomes" id="UP000002668">
    <property type="component" value="Genome"/>
</dbReference>
<dbReference type="HOGENOM" id="CLU_026673_3_3_1"/>
<dbReference type="PANTHER" id="PTHR11695">
    <property type="entry name" value="ALCOHOL DEHYDROGENASE RELATED"/>
    <property type="match status" value="1"/>
</dbReference>
<dbReference type="InterPro" id="IPR013154">
    <property type="entry name" value="ADH-like_N"/>
</dbReference>
<dbReference type="SUPFAM" id="SSF51735">
    <property type="entry name" value="NAD(P)-binding Rossmann-fold domains"/>
    <property type="match status" value="1"/>
</dbReference>
<dbReference type="InterPro" id="IPR002364">
    <property type="entry name" value="Quin_OxRdtase/zeta-crystal_CS"/>
</dbReference>
<dbReference type="OrthoDB" id="201656at2759"/>
<dbReference type="GO" id="GO:0005739">
    <property type="term" value="C:mitochondrion"/>
    <property type="evidence" value="ECO:0007669"/>
    <property type="project" value="TreeGrafter"/>
</dbReference>